<evidence type="ECO:0000256" key="12">
    <source>
        <dbReference type="RuleBase" id="RU004466"/>
    </source>
</evidence>
<dbReference type="SFLD" id="SFLDG01017">
    <property type="entry name" value="Polyprenyl_Transferase_Like"/>
    <property type="match status" value="1"/>
</dbReference>
<dbReference type="PANTHER" id="PTHR43281">
    <property type="entry name" value="FARNESYL DIPHOSPHATE SYNTHASE"/>
    <property type="match status" value="1"/>
</dbReference>
<protein>
    <recommendedName>
        <fullName evidence="4">Farnesyl diphosphate synthase</fullName>
        <ecNumber evidence="3">2.5.1.10</ecNumber>
    </recommendedName>
    <alternativeName>
        <fullName evidence="10">(2E,6E)-farnesyl diphosphate synthase</fullName>
    </alternativeName>
    <alternativeName>
        <fullName evidence="9">Geranyltranstransferase</fullName>
    </alternativeName>
</protein>
<evidence type="ECO:0000256" key="7">
    <source>
        <dbReference type="ARBA" id="ARBA00022842"/>
    </source>
</evidence>
<evidence type="ECO:0000256" key="10">
    <source>
        <dbReference type="ARBA" id="ARBA00032873"/>
    </source>
</evidence>
<dbReference type="GO" id="GO:0046872">
    <property type="term" value="F:metal ion binding"/>
    <property type="evidence" value="ECO:0007669"/>
    <property type="project" value="UniProtKB-KW"/>
</dbReference>
<sequence>MRYSLLAGGKRLRPQLVLASAAYLGRAVEEFKEMALAVEYLHTYSLIHDDLPAMDNDDWRRGNPTAHKQFGEAMAILAGDALLTEAFAKMSDPVLGERFEPSRLIAAIGNFSQAVGREGLIQGQVKDLAGEGQALQLQQLEEIHHKKTGALIIACVQMPAIIVGDLASETKLIEYGSHFGLAFQIVDDILNETGDAAVMGKSTGTDRALGKATYPALLGMDESRRLTDYHRIQAKTALGWEPRAELLQGLIDFAIDRQW</sequence>
<dbReference type="NCBIfam" id="NF045485">
    <property type="entry name" value="FPPsyn"/>
    <property type="match status" value="1"/>
</dbReference>
<evidence type="ECO:0000256" key="8">
    <source>
        <dbReference type="ARBA" id="ARBA00023229"/>
    </source>
</evidence>
<comment type="caution">
    <text evidence="13">The sequence shown here is derived from an EMBL/GenBank/DDBJ whole genome shotgun (WGS) entry which is preliminary data.</text>
</comment>
<dbReference type="InterPro" id="IPR033749">
    <property type="entry name" value="Polyprenyl_synt_CS"/>
</dbReference>
<keyword evidence="5 12" id="KW-0808">Transferase</keyword>
<dbReference type="SUPFAM" id="SSF48576">
    <property type="entry name" value="Terpenoid synthases"/>
    <property type="match status" value="1"/>
</dbReference>
<evidence type="ECO:0000256" key="1">
    <source>
        <dbReference type="ARBA" id="ARBA00001946"/>
    </source>
</evidence>
<dbReference type="Pfam" id="PF00348">
    <property type="entry name" value="polyprenyl_synt"/>
    <property type="match status" value="1"/>
</dbReference>
<keyword evidence="6" id="KW-0479">Metal-binding</keyword>
<accession>A0A2T2XL77</accession>
<dbReference type="GO" id="GO:0005737">
    <property type="term" value="C:cytoplasm"/>
    <property type="evidence" value="ECO:0007669"/>
    <property type="project" value="UniProtKB-ARBA"/>
</dbReference>
<evidence type="ECO:0000256" key="5">
    <source>
        <dbReference type="ARBA" id="ARBA00022679"/>
    </source>
</evidence>
<proteinExistence type="inferred from homology"/>
<dbReference type="Proteomes" id="UP000242972">
    <property type="component" value="Unassembled WGS sequence"/>
</dbReference>
<comment type="catalytic activity">
    <reaction evidence="11">
        <text>isopentenyl diphosphate + (2E)-geranyl diphosphate = (2E,6E)-farnesyl diphosphate + diphosphate</text>
        <dbReference type="Rhea" id="RHEA:19361"/>
        <dbReference type="ChEBI" id="CHEBI:33019"/>
        <dbReference type="ChEBI" id="CHEBI:58057"/>
        <dbReference type="ChEBI" id="CHEBI:128769"/>
        <dbReference type="ChEBI" id="CHEBI:175763"/>
        <dbReference type="EC" id="2.5.1.10"/>
    </reaction>
</comment>
<evidence type="ECO:0000256" key="9">
    <source>
        <dbReference type="ARBA" id="ARBA00032380"/>
    </source>
</evidence>
<keyword evidence="8" id="KW-0414">Isoprene biosynthesis</keyword>
<evidence type="ECO:0000313" key="14">
    <source>
        <dbReference type="Proteomes" id="UP000242972"/>
    </source>
</evidence>
<dbReference type="PANTHER" id="PTHR43281:SF1">
    <property type="entry name" value="FARNESYL DIPHOSPHATE SYNTHASE"/>
    <property type="match status" value="1"/>
</dbReference>
<dbReference type="InterPro" id="IPR000092">
    <property type="entry name" value="Polyprenyl_synt"/>
</dbReference>
<evidence type="ECO:0000256" key="6">
    <source>
        <dbReference type="ARBA" id="ARBA00022723"/>
    </source>
</evidence>
<name>A0A2T2XL77_9FIRM</name>
<evidence type="ECO:0000256" key="2">
    <source>
        <dbReference type="ARBA" id="ARBA00006706"/>
    </source>
</evidence>
<keyword evidence="7" id="KW-0460">Magnesium</keyword>
<evidence type="ECO:0000313" key="13">
    <source>
        <dbReference type="EMBL" id="PSR35243.1"/>
    </source>
</evidence>
<dbReference type="GO" id="GO:0004337">
    <property type="term" value="F:(2E,6E)-farnesyl diphosphate synthase activity"/>
    <property type="evidence" value="ECO:0007669"/>
    <property type="project" value="UniProtKB-EC"/>
</dbReference>
<dbReference type="EMBL" id="PXYW01000003">
    <property type="protein sequence ID" value="PSR35243.1"/>
    <property type="molecule type" value="Genomic_DNA"/>
</dbReference>
<evidence type="ECO:0000256" key="4">
    <source>
        <dbReference type="ARBA" id="ARBA00015100"/>
    </source>
</evidence>
<organism evidence="13 14">
    <name type="scientific">Sulfobacillus benefaciens</name>
    <dbReference type="NCBI Taxonomy" id="453960"/>
    <lineage>
        <taxon>Bacteria</taxon>
        <taxon>Bacillati</taxon>
        <taxon>Bacillota</taxon>
        <taxon>Clostridia</taxon>
        <taxon>Eubacteriales</taxon>
        <taxon>Clostridiales Family XVII. Incertae Sedis</taxon>
        <taxon>Sulfobacillus</taxon>
    </lineage>
</organism>
<dbReference type="PROSITE" id="PS00723">
    <property type="entry name" value="POLYPRENYL_SYNTHASE_1"/>
    <property type="match status" value="1"/>
</dbReference>
<dbReference type="InterPro" id="IPR008949">
    <property type="entry name" value="Isoprenoid_synthase_dom_sf"/>
</dbReference>
<dbReference type="FunFam" id="1.10.600.10:FF:000001">
    <property type="entry name" value="Geranylgeranyl diphosphate synthase"/>
    <property type="match status" value="1"/>
</dbReference>
<evidence type="ECO:0000256" key="3">
    <source>
        <dbReference type="ARBA" id="ARBA00012439"/>
    </source>
</evidence>
<dbReference type="EC" id="2.5.1.10" evidence="3"/>
<reference evidence="13 14" key="1">
    <citation type="journal article" date="2014" name="BMC Genomics">
        <title>Comparison of environmental and isolate Sulfobacillus genomes reveals diverse carbon, sulfur, nitrogen, and hydrogen metabolisms.</title>
        <authorList>
            <person name="Justice N.B."/>
            <person name="Norman A."/>
            <person name="Brown C.T."/>
            <person name="Singh A."/>
            <person name="Thomas B.C."/>
            <person name="Banfield J.F."/>
        </authorList>
    </citation>
    <scope>NUCLEOTIDE SEQUENCE [LARGE SCALE GENOMIC DNA]</scope>
    <source>
        <strain evidence="13">AMDSBA4</strain>
    </source>
</reference>
<evidence type="ECO:0000256" key="11">
    <source>
        <dbReference type="ARBA" id="ARBA00049399"/>
    </source>
</evidence>
<dbReference type="GO" id="GO:0016114">
    <property type="term" value="P:terpenoid biosynthetic process"/>
    <property type="evidence" value="ECO:0007669"/>
    <property type="project" value="UniProtKB-ARBA"/>
</dbReference>
<dbReference type="PROSITE" id="PS00444">
    <property type="entry name" value="POLYPRENYL_SYNTHASE_2"/>
    <property type="match status" value="1"/>
</dbReference>
<comment type="cofactor">
    <cofactor evidence="1">
        <name>Mg(2+)</name>
        <dbReference type="ChEBI" id="CHEBI:18420"/>
    </cofactor>
</comment>
<dbReference type="Gene3D" id="1.10.600.10">
    <property type="entry name" value="Farnesyl Diphosphate Synthase"/>
    <property type="match status" value="1"/>
</dbReference>
<comment type="similarity">
    <text evidence="2 12">Belongs to the FPP/GGPP synthase family.</text>
</comment>
<dbReference type="CDD" id="cd00685">
    <property type="entry name" value="Trans_IPPS_HT"/>
    <property type="match status" value="1"/>
</dbReference>
<dbReference type="SFLD" id="SFLDS00005">
    <property type="entry name" value="Isoprenoid_Synthase_Type_I"/>
    <property type="match status" value="1"/>
</dbReference>
<dbReference type="InterPro" id="IPR053378">
    <property type="entry name" value="Prenyl_diphosphate_synthase"/>
</dbReference>
<gene>
    <name evidence="13" type="ORF">C7B46_02135</name>
</gene>
<dbReference type="AlphaFoldDB" id="A0A2T2XL77"/>